<proteinExistence type="predicted"/>
<dbReference type="FunCoup" id="A0A1H9PJP7">
    <property type="interactions" value="3"/>
</dbReference>
<accession>A0A1H9PJP7</accession>
<dbReference type="OrthoDB" id="881869at2"/>
<gene>
    <name evidence="3" type="ORF">SAMN05444359_1571</name>
</gene>
<dbReference type="SMART" id="SM00530">
    <property type="entry name" value="HTH_XRE"/>
    <property type="match status" value="1"/>
</dbReference>
<name>A0A1H9PJP7_9BACT</name>
<dbReference type="InterPro" id="IPR049639">
    <property type="entry name" value="RstR"/>
</dbReference>
<dbReference type="InterPro" id="IPR001387">
    <property type="entry name" value="Cro/C1-type_HTH"/>
</dbReference>
<dbReference type="AlphaFoldDB" id="A0A1H9PJP7"/>
<dbReference type="GO" id="GO:0003677">
    <property type="term" value="F:DNA binding"/>
    <property type="evidence" value="ECO:0007669"/>
    <property type="project" value="UniProtKB-KW"/>
</dbReference>
<keyword evidence="1 3" id="KW-0238">DNA-binding</keyword>
<keyword evidence="4" id="KW-1185">Reference proteome</keyword>
<feature type="non-terminal residue" evidence="3">
    <location>
        <position position="1"/>
    </location>
</feature>
<dbReference type="PROSITE" id="PS50943">
    <property type="entry name" value="HTH_CROC1"/>
    <property type="match status" value="1"/>
</dbReference>
<dbReference type="SUPFAM" id="SSF47413">
    <property type="entry name" value="lambda repressor-like DNA-binding domains"/>
    <property type="match status" value="1"/>
</dbReference>
<feature type="domain" description="HTH cro/C1-type" evidence="2">
    <location>
        <begin position="4"/>
        <end position="58"/>
    </location>
</feature>
<evidence type="ECO:0000259" key="2">
    <source>
        <dbReference type="PROSITE" id="PS50943"/>
    </source>
</evidence>
<evidence type="ECO:0000256" key="1">
    <source>
        <dbReference type="ARBA" id="ARBA00023125"/>
    </source>
</evidence>
<dbReference type="Pfam" id="PF01381">
    <property type="entry name" value="HTH_3"/>
    <property type="match status" value="1"/>
</dbReference>
<dbReference type="InParanoid" id="A0A1H9PJP7"/>
<dbReference type="CDD" id="cd00093">
    <property type="entry name" value="HTH_XRE"/>
    <property type="match status" value="1"/>
</dbReference>
<evidence type="ECO:0000313" key="3">
    <source>
        <dbReference type="EMBL" id="SER48367.1"/>
    </source>
</evidence>
<evidence type="ECO:0000313" key="4">
    <source>
        <dbReference type="Proteomes" id="UP000199021"/>
    </source>
</evidence>
<organism evidence="3 4">
    <name type="scientific">Neolewinella agarilytica</name>
    <dbReference type="NCBI Taxonomy" id="478744"/>
    <lineage>
        <taxon>Bacteria</taxon>
        <taxon>Pseudomonadati</taxon>
        <taxon>Bacteroidota</taxon>
        <taxon>Saprospiria</taxon>
        <taxon>Saprospirales</taxon>
        <taxon>Lewinellaceae</taxon>
        <taxon>Neolewinella</taxon>
    </lineage>
</organism>
<dbReference type="Proteomes" id="UP000199021">
    <property type="component" value="Unassembled WGS sequence"/>
</dbReference>
<reference evidence="4" key="1">
    <citation type="submission" date="2016-10" db="EMBL/GenBank/DDBJ databases">
        <authorList>
            <person name="Varghese N."/>
            <person name="Submissions S."/>
        </authorList>
    </citation>
    <scope>NUCLEOTIDE SEQUENCE [LARGE SCALE GENOMIC DNA]</scope>
    <source>
        <strain evidence="4">DSM 24740</strain>
    </source>
</reference>
<dbReference type="PANTHER" id="PTHR46558:SF11">
    <property type="entry name" value="HTH-TYPE TRANSCRIPTIONAL REGULATOR XRE"/>
    <property type="match status" value="1"/>
</dbReference>
<dbReference type="STRING" id="478744.SAMN05444359_1571"/>
<dbReference type="InterPro" id="IPR010982">
    <property type="entry name" value="Lambda_DNA-bd_dom_sf"/>
</dbReference>
<dbReference type="PANTHER" id="PTHR46558">
    <property type="entry name" value="TRACRIPTIONAL REGULATORY PROTEIN-RELATED-RELATED"/>
    <property type="match status" value="1"/>
</dbReference>
<sequence>NQRLVQLRKEHNLSQSELAKKIGIHANVVGRYERGEAKPSIEQVLKIADVFDVSMDYLTGKIDETIEPKLIKQMIALQQLPQKEREHILFAIEALVRDTTTRLSYAS</sequence>
<dbReference type="EMBL" id="FOFB01000057">
    <property type="protein sequence ID" value="SER48367.1"/>
    <property type="molecule type" value="Genomic_DNA"/>
</dbReference>
<protein>
    <submittedName>
        <fullName evidence="3">DNA-binding transcriptional regulator, XRE-family HTH domain</fullName>
    </submittedName>
</protein>
<dbReference type="Gene3D" id="1.10.260.40">
    <property type="entry name" value="lambda repressor-like DNA-binding domains"/>
    <property type="match status" value="1"/>
</dbReference>
<dbReference type="NCBIfam" id="NF041951">
    <property type="entry name" value="phage_RstR"/>
    <property type="match status" value="1"/>
</dbReference>
<dbReference type="RefSeq" id="WP_090173615.1">
    <property type="nucleotide sequence ID" value="NZ_FOFB01000057.1"/>
</dbReference>